<evidence type="ECO:0000256" key="3">
    <source>
        <dbReference type="ARBA" id="ARBA00022679"/>
    </source>
</evidence>
<evidence type="ECO:0000256" key="5">
    <source>
        <dbReference type="ARBA" id="ARBA00022722"/>
    </source>
</evidence>
<dbReference type="InterPro" id="IPR041577">
    <property type="entry name" value="RT_RNaseH_2"/>
</dbReference>
<dbReference type="SUPFAM" id="SSF53098">
    <property type="entry name" value="Ribonuclease H-like"/>
    <property type="match status" value="1"/>
</dbReference>
<keyword evidence="6" id="KW-0378">Hydrolase</keyword>
<dbReference type="GO" id="GO:0015074">
    <property type="term" value="P:DNA integration"/>
    <property type="evidence" value="ECO:0007669"/>
    <property type="project" value="InterPro"/>
</dbReference>
<dbReference type="Pfam" id="PF00665">
    <property type="entry name" value="rve"/>
    <property type="match status" value="1"/>
</dbReference>
<keyword evidence="5" id="KW-0540">Nuclease</keyword>
<dbReference type="CDD" id="cd01647">
    <property type="entry name" value="RT_LTR"/>
    <property type="match status" value="1"/>
</dbReference>
<dbReference type="InterPro" id="IPR036397">
    <property type="entry name" value="RNaseH_sf"/>
</dbReference>
<dbReference type="SUPFAM" id="SSF50630">
    <property type="entry name" value="Acid proteases"/>
    <property type="match status" value="1"/>
</dbReference>
<dbReference type="Pfam" id="PF17921">
    <property type="entry name" value="Integrase_H2C2"/>
    <property type="match status" value="1"/>
</dbReference>
<dbReference type="GO" id="GO:0003676">
    <property type="term" value="F:nucleic acid binding"/>
    <property type="evidence" value="ECO:0007669"/>
    <property type="project" value="InterPro"/>
</dbReference>
<dbReference type="Pfam" id="PF00078">
    <property type="entry name" value="RVT_1"/>
    <property type="match status" value="1"/>
</dbReference>
<sequence length="1295" mass="147993">MDSVKPPDAVNWNGNVDCEWRTFKQRFMLYLQAVGLDSKPDTRKIALLLTVAGPQAVEVYNTFVFATAEDKDKFDEVVRKFDEHCSPKKNETFERYVFRSRIQQPSESFDTFLTDLKLKARTCNFGQLQESMIRDQIVFGIKDIKIRERLLREADLTLASAVKVCHASELAIQHAKTFSRSPRETDTESTAVAAVNTRQAGRTYKKEQKESKDTFLCKRCGTKHGRKQCPAYGKICKKCNGQNHFAKQCFSKNKQKERVHTVEETALSDTFFVGMVMQQDTPMDQPAVSTVKQDKWTEMLPVNGALVTFKLDTGAKANLVNELDVKAMKTKPHIFQNNSLLQAYNGEPIKTKGKCRLRVQVKGKYHSLMFIIVPEGHESLLGDKACERLGLVRRVYSINSSEPKSVKEIVDLYPDIFKGFGVLPFTYKIKLKEGAQPVVHAPRRVPAALKDKLKEELERMEALEVIRKVEEPTQWVNSMVCIKKPTGALRVCMDPKDLNANIQREHYQIPTREEITSEMAGAKFFSKLDASQGFWQLKLHEDSTKYCTFNTPFGRYCFLRMPFGISSAPEIFHRTMEHMIEGIEGVRVYMDNIILWGSTLQQHNERLVKVLERVKRYGLKLNRVKCQFGVGDITFLGDKLTAEGIEPDKEKLRAILEMPRPEDKKGVLRILGMVNFIGKFIPSLAAKTVHLRQLLHNSCEFRWNEELENEWQQLKKTLTTEPVLAYFDPKRKTKVSTDASKAGIGAVLLQAYGDHWRPVAYASRAMTETESHYAQIEKETLGLVFGFEKFHTYVYGLPTFVAETDHKPLIAIIKKNLSEMSPRIQRLMMKLQRYDFNLIYTPGKHIVLADALSRATTPNKEQSSTEMDVNIHVNLVAESLPVSDRKSHQIKAETQKDSSLQRVITLLNGKWPRGECKTYYNIRAELSVVNGLLLRQNRVVIPHSLRGDILKRLHEGHLGIEKCKRRARTAVYWPGINADIEQMVSTCDTCIKHQAKQPKEPLTITDIPEEPWQKVGTDIFHLGGKNYLLVIDYLSNYPEMALLSNMSATCVITHMKSIFARHGIPQIVHSDNGPCYSCREFQLFAQEYDFKHVTSSPLHPQSNGKAEKGVHIVKQLLKKAQDGKADPYLALLSYRASPLEHGKSPAEILMGRKLRTTLPYTTTRKHKQVRDKMKQLQKRQKVNFDKSSKSLKPLAPNEAVRVEDANIWEKRATVLEEVNPRSYNVKTEDGLILRRNRRSLLYTQKTMGPSEEQCDDNNTPPEPTTPVKDSVEQRDQSPIVRRSARSIKPPDRLNL</sequence>
<name>A0A3P9AYU2_9CICH</name>
<dbReference type="FunFam" id="3.30.70.270:FF:000026">
    <property type="entry name" value="Transposon Ty3-G Gag-Pol polyprotein"/>
    <property type="match status" value="1"/>
</dbReference>
<reference evidence="12 13" key="1">
    <citation type="journal article" date="2014" name="Nature">
        <title>The genomic substrate for adaptive radiation in African cichlid fish.</title>
        <authorList>
            <person name="Brawand D."/>
            <person name="Wagner C.E."/>
            <person name="Li Y.I."/>
            <person name="Malinsky M."/>
            <person name="Keller I."/>
            <person name="Fan S."/>
            <person name="Simakov O."/>
            <person name="Ng A.Y."/>
            <person name="Lim Z.W."/>
            <person name="Bezault E."/>
            <person name="Turner-Maier J."/>
            <person name="Johnson J."/>
            <person name="Alcazar R."/>
            <person name="Noh H.J."/>
            <person name="Russell P."/>
            <person name="Aken B."/>
            <person name="Alfoldi J."/>
            <person name="Amemiya C."/>
            <person name="Azzouzi N."/>
            <person name="Baroiller J.F."/>
            <person name="Barloy-Hubler F."/>
            <person name="Berlin A."/>
            <person name="Bloomquist R."/>
            <person name="Carleton K.L."/>
            <person name="Conte M.A."/>
            <person name="D'Cotta H."/>
            <person name="Eshel O."/>
            <person name="Gaffney L."/>
            <person name="Galibert F."/>
            <person name="Gante H.F."/>
            <person name="Gnerre S."/>
            <person name="Greuter L."/>
            <person name="Guyon R."/>
            <person name="Haddad N.S."/>
            <person name="Haerty W."/>
            <person name="Harris R.M."/>
            <person name="Hofmann H.A."/>
            <person name="Hourlier T."/>
            <person name="Hulata G."/>
            <person name="Jaffe D.B."/>
            <person name="Lara M."/>
            <person name="Lee A.P."/>
            <person name="MacCallum I."/>
            <person name="Mwaiko S."/>
            <person name="Nikaido M."/>
            <person name="Nishihara H."/>
            <person name="Ozouf-Costaz C."/>
            <person name="Penman D.J."/>
            <person name="Przybylski D."/>
            <person name="Rakotomanga M."/>
            <person name="Renn S.C.P."/>
            <person name="Ribeiro F.J."/>
            <person name="Ron M."/>
            <person name="Salzburger W."/>
            <person name="Sanchez-Pulido L."/>
            <person name="Santos M.E."/>
            <person name="Searle S."/>
            <person name="Sharpe T."/>
            <person name="Swofford R."/>
            <person name="Tan F.J."/>
            <person name="Williams L."/>
            <person name="Young S."/>
            <person name="Yin S."/>
            <person name="Okada N."/>
            <person name="Kocher T.D."/>
            <person name="Miska E.A."/>
            <person name="Lander E.S."/>
            <person name="Venkatesh B."/>
            <person name="Fernald R.D."/>
            <person name="Meyer A."/>
            <person name="Ponting C.P."/>
            <person name="Streelman J.T."/>
            <person name="Lindblad-Toh K."/>
            <person name="Seehausen O."/>
            <person name="Di Palma F."/>
        </authorList>
    </citation>
    <scope>NUCLEOTIDE SEQUENCE</scope>
</reference>
<keyword evidence="13" id="KW-1185">Reference proteome</keyword>
<evidence type="ECO:0000256" key="9">
    <source>
        <dbReference type="SAM" id="MobiDB-lite"/>
    </source>
</evidence>
<evidence type="ECO:0000259" key="10">
    <source>
        <dbReference type="PROSITE" id="PS50878"/>
    </source>
</evidence>
<dbReference type="CDD" id="cd09274">
    <property type="entry name" value="RNase_HI_RT_Ty3"/>
    <property type="match status" value="1"/>
</dbReference>
<feature type="compositionally biased region" description="Basic residues" evidence="9">
    <location>
        <begin position="1169"/>
        <end position="1181"/>
    </location>
</feature>
<keyword evidence="7" id="KW-0511">Multifunctional enzyme</keyword>
<keyword evidence="6" id="KW-0255">Endonuclease</keyword>
<protein>
    <recommendedName>
        <fullName evidence="8">Gypsy retrotransposon integrase-like protein 1</fullName>
        <ecNumber evidence="2">3.1.26.4</ecNumber>
    </recommendedName>
</protein>
<dbReference type="Proteomes" id="UP000265160">
    <property type="component" value="LG19"/>
</dbReference>
<dbReference type="FunFam" id="3.10.10.10:FF:000003">
    <property type="entry name" value="Retrovirus-related Pol polyprotein from transposon 297-like Protein"/>
    <property type="match status" value="1"/>
</dbReference>
<comment type="similarity">
    <text evidence="1">Belongs to the beta type-B retroviral polymerase family. HERV class-II K(HML-2) pol subfamily.</text>
</comment>
<organism evidence="12 13">
    <name type="scientific">Maylandia zebra</name>
    <name type="common">zebra mbuna</name>
    <dbReference type="NCBI Taxonomy" id="106582"/>
    <lineage>
        <taxon>Eukaryota</taxon>
        <taxon>Metazoa</taxon>
        <taxon>Chordata</taxon>
        <taxon>Craniata</taxon>
        <taxon>Vertebrata</taxon>
        <taxon>Euteleostomi</taxon>
        <taxon>Actinopterygii</taxon>
        <taxon>Neopterygii</taxon>
        <taxon>Teleostei</taxon>
        <taxon>Neoteleostei</taxon>
        <taxon>Acanthomorphata</taxon>
        <taxon>Ovalentaria</taxon>
        <taxon>Cichlomorphae</taxon>
        <taxon>Cichliformes</taxon>
        <taxon>Cichlidae</taxon>
        <taxon>African cichlids</taxon>
        <taxon>Pseudocrenilabrinae</taxon>
        <taxon>Haplochromini</taxon>
        <taxon>Maylandia</taxon>
        <taxon>Maylandia zebra complex</taxon>
    </lineage>
</organism>
<evidence type="ECO:0000313" key="12">
    <source>
        <dbReference type="Ensembl" id="ENSMZEP00005002861.1"/>
    </source>
</evidence>
<reference evidence="12" key="2">
    <citation type="submission" date="2025-08" db="UniProtKB">
        <authorList>
            <consortium name="Ensembl"/>
        </authorList>
    </citation>
    <scope>IDENTIFICATION</scope>
</reference>
<dbReference type="GO" id="GO:0016779">
    <property type="term" value="F:nucleotidyltransferase activity"/>
    <property type="evidence" value="ECO:0007669"/>
    <property type="project" value="UniProtKB-KW"/>
</dbReference>
<dbReference type="PROSITE" id="PS50878">
    <property type="entry name" value="RT_POL"/>
    <property type="match status" value="1"/>
</dbReference>
<evidence type="ECO:0000313" key="13">
    <source>
        <dbReference type="Proteomes" id="UP000265160"/>
    </source>
</evidence>
<evidence type="ECO:0000256" key="7">
    <source>
        <dbReference type="ARBA" id="ARBA00023268"/>
    </source>
</evidence>
<dbReference type="Ensembl" id="ENSMZET00005002977.1">
    <property type="protein sequence ID" value="ENSMZEP00005002861.1"/>
    <property type="gene ID" value="ENSMZEG00005002230.1"/>
</dbReference>
<dbReference type="Pfam" id="PF17919">
    <property type="entry name" value="RT_RNaseH_2"/>
    <property type="match status" value="1"/>
</dbReference>
<dbReference type="InterPro" id="IPR012337">
    <property type="entry name" value="RNaseH-like_sf"/>
</dbReference>
<keyword evidence="3" id="KW-0808">Transferase</keyword>
<dbReference type="FunFam" id="3.30.420.10:FF:000063">
    <property type="entry name" value="Retrovirus-related Pol polyprotein from transposon 297-like Protein"/>
    <property type="match status" value="1"/>
</dbReference>
<feature type="domain" description="Integrase catalytic" evidence="11">
    <location>
        <begin position="1007"/>
        <end position="1167"/>
    </location>
</feature>
<evidence type="ECO:0000256" key="2">
    <source>
        <dbReference type="ARBA" id="ARBA00012180"/>
    </source>
</evidence>
<feature type="domain" description="Reverse transcriptase" evidence="10">
    <location>
        <begin position="463"/>
        <end position="640"/>
    </location>
</feature>
<dbReference type="Gene3D" id="3.30.70.270">
    <property type="match status" value="2"/>
</dbReference>
<dbReference type="GO" id="GO:0004523">
    <property type="term" value="F:RNA-DNA hybrid ribonuclease activity"/>
    <property type="evidence" value="ECO:0007669"/>
    <property type="project" value="UniProtKB-EC"/>
</dbReference>
<evidence type="ECO:0000256" key="6">
    <source>
        <dbReference type="ARBA" id="ARBA00022759"/>
    </source>
</evidence>
<dbReference type="SUPFAM" id="SSF56672">
    <property type="entry name" value="DNA/RNA polymerases"/>
    <property type="match status" value="1"/>
</dbReference>
<dbReference type="GeneTree" id="ENSGT00490000044642"/>
<evidence type="ECO:0000256" key="8">
    <source>
        <dbReference type="ARBA" id="ARBA00039658"/>
    </source>
</evidence>
<evidence type="ECO:0000256" key="4">
    <source>
        <dbReference type="ARBA" id="ARBA00022695"/>
    </source>
</evidence>
<evidence type="ECO:0000256" key="1">
    <source>
        <dbReference type="ARBA" id="ARBA00010879"/>
    </source>
</evidence>
<dbReference type="PANTHER" id="PTHR37984">
    <property type="entry name" value="PROTEIN CBG26694"/>
    <property type="match status" value="1"/>
</dbReference>
<evidence type="ECO:0000259" key="11">
    <source>
        <dbReference type="PROSITE" id="PS50994"/>
    </source>
</evidence>
<accession>A0A3P9AYU2</accession>
<dbReference type="InterPro" id="IPR041588">
    <property type="entry name" value="Integrase_H2C2"/>
</dbReference>
<dbReference type="STRING" id="106582.ENSMZEP00005002861"/>
<dbReference type="Gene3D" id="3.10.10.10">
    <property type="entry name" value="HIV Type 1 Reverse Transcriptase, subunit A, domain 1"/>
    <property type="match status" value="1"/>
</dbReference>
<dbReference type="PROSITE" id="PS50994">
    <property type="entry name" value="INTEGRASE"/>
    <property type="match status" value="1"/>
</dbReference>
<feature type="region of interest" description="Disordered" evidence="9">
    <location>
        <begin position="1169"/>
        <end position="1191"/>
    </location>
</feature>
<dbReference type="PANTHER" id="PTHR37984:SF5">
    <property type="entry name" value="PROTEIN NYNRIN-LIKE"/>
    <property type="match status" value="1"/>
</dbReference>
<dbReference type="InterPro" id="IPR021109">
    <property type="entry name" value="Peptidase_aspartic_dom_sf"/>
</dbReference>
<proteinExistence type="inferred from homology"/>
<dbReference type="InterPro" id="IPR043128">
    <property type="entry name" value="Rev_trsase/Diguanyl_cyclase"/>
</dbReference>
<dbReference type="InterPro" id="IPR050951">
    <property type="entry name" value="Retrovirus_Pol_polyprotein"/>
</dbReference>
<dbReference type="Gene3D" id="3.30.420.10">
    <property type="entry name" value="Ribonuclease H-like superfamily/Ribonuclease H"/>
    <property type="match status" value="1"/>
</dbReference>
<dbReference type="InterPro" id="IPR043502">
    <property type="entry name" value="DNA/RNA_pol_sf"/>
</dbReference>
<dbReference type="EC" id="3.1.26.4" evidence="2"/>
<dbReference type="FunFam" id="1.10.340.70:FF:000003">
    <property type="entry name" value="Protein CBG25708"/>
    <property type="match status" value="1"/>
</dbReference>
<keyword evidence="4" id="KW-0548">Nucleotidyltransferase</keyword>
<dbReference type="Gene3D" id="1.10.340.70">
    <property type="match status" value="1"/>
</dbReference>
<feature type="region of interest" description="Disordered" evidence="9">
    <location>
        <begin position="1244"/>
        <end position="1295"/>
    </location>
</feature>
<dbReference type="InterPro" id="IPR000477">
    <property type="entry name" value="RT_dom"/>
</dbReference>
<dbReference type="InterPro" id="IPR001584">
    <property type="entry name" value="Integrase_cat-core"/>
</dbReference>
<reference evidence="12" key="3">
    <citation type="submission" date="2025-09" db="UniProtKB">
        <authorList>
            <consortium name="Ensembl"/>
        </authorList>
    </citation>
    <scope>IDENTIFICATION</scope>
</reference>